<keyword evidence="2" id="KW-1133">Transmembrane helix</keyword>
<evidence type="ECO:0000256" key="1">
    <source>
        <dbReference type="SAM" id="MobiDB-lite"/>
    </source>
</evidence>
<name>A0A221SXD5_9DEIO</name>
<keyword evidence="4" id="KW-1185">Reference proteome</keyword>
<dbReference type="STRING" id="317577.GCA_000419625_01951"/>
<feature type="transmembrane region" description="Helical" evidence="2">
    <location>
        <begin position="7"/>
        <end position="31"/>
    </location>
</feature>
<sequence>MTRRGPGCGCLGCGGSLLIIAALLGAAWLFVLKPAQDFLNGMRTGPAQSQTNPTPGGSGVNVPQLPGGNGGSSAPSTPGTVNAPVTKADVQAFVRVRRQAAQALGGSFTELQNVWTQIQNGQTPNLLQVFTVLRNTTGSVNQARAAQGAQLNKENMSAERYAVVRATVNRALGLPNIDFAQAAEAVQQGRMPDLNRTVVAATPEERALVEPFRAELQQTAAAGLLGL</sequence>
<organism evidence="3 4">
    <name type="scientific">Deinococcus ficus</name>
    <dbReference type="NCBI Taxonomy" id="317577"/>
    <lineage>
        <taxon>Bacteria</taxon>
        <taxon>Thermotogati</taxon>
        <taxon>Deinococcota</taxon>
        <taxon>Deinococci</taxon>
        <taxon>Deinococcales</taxon>
        <taxon>Deinococcaceae</taxon>
        <taxon>Deinococcus</taxon>
    </lineage>
</organism>
<accession>A0A221SXD5</accession>
<reference evidence="3 4" key="1">
    <citation type="submission" date="2017-05" db="EMBL/GenBank/DDBJ databases">
        <title>The complete genome sequence of Deinococcus ficus isolated from the rhizosphere of the Ficus religiosa L. in Taiwan.</title>
        <authorList>
            <person name="Wu K.-M."/>
            <person name="Liao T.-L."/>
            <person name="Liu Y.-M."/>
            <person name="Young C.-C."/>
            <person name="Tsai S.-F."/>
        </authorList>
    </citation>
    <scope>NUCLEOTIDE SEQUENCE [LARGE SCALE GENOMIC DNA]</scope>
    <source>
        <strain evidence="3 4">CC-FR2-10</strain>
    </source>
</reference>
<evidence type="ECO:0000256" key="2">
    <source>
        <dbReference type="SAM" id="Phobius"/>
    </source>
</evidence>
<proteinExistence type="predicted"/>
<feature type="compositionally biased region" description="Polar residues" evidence="1">
    <location>
        <begin position="46"/>
        <end position="55"/>
    </location>
</feature>
<dbReference type="EMBL" id="CP021081">
    <property type="protein sequence ID" value="ASN81266.1"/>
    <property type="molecule type" value="Genomic_DNA"/>
</dbReference>
<dbReference type="AlphaFoldDB" id="A0A221SXD5"/>
<dbReference type="Proteomes" id="UP000259030">
    <property type="component" value="Chromosome"/>
</dbReference>
<keyword evidence="2" id="KW-0472">Membrane</keyword>
<feature type="region of interest" description="Disordered" evidence="1">
    <location>
        <begin position="43"/>
        <end position="83"/>
    </location>
</feature>
<keyword evidence="2" id="KW-0812">Transmembrane</keyword>
<evidence type="ECO:0000313" key="3">
    <source>
        <dbReference type="EMBL" id="ASN81266.1"/>
    </source>
</evidence>
<protein>
    <submittedName>
        <fullName evidence="3">Uncharacterized protein</fullName>
    </submittedName>
</protein>
<dbReference type="RefSeq" id="WP_027462978.1">
    <property type="nucleotide sequence ID" value="NZ_CP021081.1"/>
</dbReference>
<gene>
    <name evidence="3" type="ORF">DFI_09805</name>
</gene>
<dbReference type="KEGG" id="dfc:DFI_09805"/>
<evidence type="ECO:0000313" key="4">
    <source>
        <dbReference type="Proteomes" id="UP000259030"/>
    </source>
</evidence>